<comment type="similarity">
    <text evidence="3 13">Belongs to the TPP enzyme family.</text>
</comment>
<sequence length="681" mass="74220">MAPPPGASLGPPPTAIMGPKGAVPLTSINISRCVGMGRSGCIQRRRRCGHVRIAAKIAEDRQEVGGSGTAEARGSSEAAVSRDVQDWVDRFGNAPRKGCDILVQALEREGVSTVFAYPGGASMEIHQALTRSGSMRNILCRHEQGEIFAAEGYAKVTGTVGVCIATSGPGATNLATGLADALLDSMPVVAITGQVPRRFIGSDAFQETPIVEVSRQITKHNYLVMDVNDIPRIVKEAFYLARTGRPGPVLIDIPKDVQQSLAVPDWDVPMSLTGYMRRLPQPPKPIDVKKILRAIHEAKKPVIYCGGGTLDCSAELKRLAQRAGIPVAQTLMGLGAFPETDTLSLRMLGMHGTVYANYAVDQADLLLAFGVRFDDRVTGKLEAFASHARIVHVDIDPAEIHKNKSAHIPVCADAGETLKMLNLMLDSDPVNPDRFSQWRAEVEAKREEFPLSHPDRDDVIIPQWAIKVLHEETKGDAIVTTGVGQHQMWAAQWYPFEEPRRFVTSGGLGSMGFGLPSALGAACPFDGKDGRPKKVVVDIDGDGSFLMNVQELATVFVENLDVKVFILNNQHLGMVVQWEDRFYKANRAHTYLGKKDAAYHETGELEDIYPDFVKMADSFGVPSQRVIRPEELRPAIRKMLDTPGPYVLDVMVPHIEHVLPMIPGGASFKEIITEGDGTTEY</sequence>
<dbReference type="GO" id="GO:0050660">
    <property type="term" value="F:flavin adenine dinucleotide binding"/>
    <property type="evidence" value="ECO:0007669"/>
    <property type="project" value="InterPro"/>
</dbReference>
<dbReference type="GO" id="GO:0009097">
    <property type="term" value="P:isoleucine biosynthetic process"/>
    <property type="evidence" value="ECO:0007669"/>
    <property type="project" value="TreeGrafter"/>
</dbReference>
<evidence type="ECO:0000256" key="6">
    <source>
        <dbReference type="ARBA" id="ARBA00022646"/>
    </source>
</evidence>
<gene>
    <name evidence="17" type="ORF">OSTQU699_LOCUS7129</name>
</gene>
<comment type="caution">
    <text evidence="17">The sequence shown here is derived from an EMBL/GenBank/DDBJ whole genome shotgun (WGS) entry which is preliminary data.</text>
</comment>
<evidence type="ECO:0000256" key="3">
    <source>
        <dbReference type="ARBA" id="ARBA00007812"/>
    </source>
</evidence>
<comment type="pathway">
    <text evidence="2 13">Amino-acid biosynthesis; L-valine biosynthesis; L-valine from pyruvate: step 1/4.</text>
</comment>
<dbReference type="InterPro" id="IPR011766">
    <property type="entry name" value="TPP_enzyme_TPP-bd"/>
</dbReference>
<dbReference type="InterPro" id="IPR039368">
    <property type="entry name" value="AHAS_TPP"/>
</dbReference>
<organism evidence="17 18">
    <name type="scientific">Ostreobium quekettii</name>
    <dbReference type="NCBI Taxonomy" id="121088"/>
    <lineage>
        <taxon>Eukaryota</taxon>
        <taxon>Viridiplantae</taxon>
        <taxon>Chlorophyta</taxon>
        <taxon>core chlorophytes</taxon>
        <taxon>Ulvophyceae</taxon>
        <taxon>TCBD clade</taxon>
        <taxon>Bryopsidales</taxon>
        <taxon>Ostreobineae</taxon>
        <taxon>Ostreobiaceae</taxon>
        <taxon>Ostreobium</taxon>
    </lineage>
</organism>
<evidence type="ECO:0000259" key="14">
    <source>
        <dbReference type="Pfam" id="PF00205"/>
    </source>
</evidence>
<keyword evidence="11 13" id="KW-0100">Branched-chain amino acid biosynthesis</keyword>
<dbReference type="InterPro" id="IPR029035">
    <property type="entry name" value="DHS-like_NAD/FAD-binding_dom"/>
</dbReference>
<evidence type="ECO:0000313" key="18">
    <source>
        <dbReference type="Proteomes" id="UP000708148"/>
    </source>
</evidence>
<evidence type="ECO:0000256" key="12">
    <source>
        <dbReference type="ARBA" id="ARBA00048670"/>
    </source>
</evidence>
<feature type="domain" description="Thiamine pyrophosphate enzyme TPP-binding" evidence="15">
    <location>
        <begin position="482"/>
        <end position="650"/>
    </location>
</feature>
<dbReference type="Pfam" id="PF02775">
    <property type="entry name" value="TPP_enzyme_C"/>
    <property type="match status" value="1"/>
</dbReference>
<dbReference type="FunFam" id="3.40.50.970:FF:000007">
    <property type="entry name" value="Acetolactate synthase"/>
    <property type="match status" value="1"/>
</dbReference>
<name>A0A8S1J2J6_9CHLO</name>
<keyword evidence="9 13" id="KW-0460">Magnesium</keyword>
<comment type="cofactor">
    <cofactor evidence="13">
        <name>thiamine diphosphate</name>
        <dbReference type="ChEBI" id="CHEBI:58937"/>
    </cofactor>
    <text evidence="13">Binds 1 thiamine pyrophosphate per subunit.</text>
</comment>
<evidence type="ECO:0000259" key="16">
    <source>
        <dbReference type="Pfam" id="PF02776"/>
    </source>
</evidence>
<dbReference type="InterPro" id="IPR012000">
    <property type="entry name" value="Thiamin_PyroP_enz_cen_dom"/>
</dbReference>
<dbReference type="Pfam" id="PF02776">
    <property type="entry name" value="TPP_enzyme_N"/>
    <property type="match status" value="1"/>
</dbReference>
<keyword evidence="8 13" id="KW-0479">Metal-binding</keyword>
<dbReference type="InterPro" id="IPR012001">
    <property type="entry name" value="Thiamin_PyroP_enz_TPP-bd_dom"/>
</dbReference>
<dbReference type="EMBL" id="CAJHUC010001629">
    <property type="protein sequence ID" value="CAD7701772.1"/>
    <property type="molecule type" value="Genomic_DNA"/>
</dbReference>
<evidence type="ECO:0000256" key="2">
    <source>
        <dbReference type="ARBA" id="ARBA00005025"/>
    </source>
</evidence>
<dbReference type="SUPFAM" id="SSF52467">
    <property type="entry name" value="DHS-like NAD/FAD-binding domain"/>
    <property type="match status" value="1"/>
</dbReference>
<dbReference type="AlphaFoldDB" id="A0A8S1J2J6"/>
<dbReference type="PANTHER" id="PTHR18968">
    <property type="entry name" value="THIAMINE PYROPHOSPHATE ENZYMES"/>
    <property type="match status" value="1"/>
</dbReference>
<feature type="domain" description="Thiamine pyrophosphate enzyme N-terminal TPP-binding" evidence="16">
    <location>
        <begin position="97"/>
        <end position="207"/>
    </location>
</feature>
<dbReference type="Gene3D" id="3.40.50.970">
    <property type="match status" value="2"/>
</dbReference>
<evidence type="ECO:0000256" key="9">
    <source>
        <dbReference type="ARBA" id="ARBA00022842"/>
    </source>
</evidence>
<dbReference type="SUPFAM" id="SSF52518">
    <property type="entry name" value="Thiamin diphosphate-binding fold (THDP-binding)"/>
    <property type="match status" value="2"/>
</dbReference>
<dbReference type="GO" id="GO:0030976">
    <property type="term" value="F:thiamine pyrophosphate binding"/>
    <property type="evidence" value="ECO:0007669"/>
    <property type="project" value="UniProtKB-UniRule"/>
</dbReference>
<evidence type="ECO:0000256" key="10">
    <source>
        <dbReference type="ARBA" id="ARBA00023052"/>
    </source>
</evidence>
<keyword evidence="10 13" id="KW-0786">Thiamine pyrophosphate</keyword>
<evidence type="ECO:0000256" key="1">
    <source>
        <dbReference type="ARBA" id="ARBA00004974"/>
    </source>
</evidence>
<keyword evidence="5 13" id="KW-0028">Amino-acid biosynthesis</keyword>
<dbReference type="PANTHER" id="PTHR18968:SF13">
    <property type="entry name" value="ACETOLACTATE SYNTHASE CATALYTIC SUBUNIT, MITOCHONDRIAL"/>
    <property type="match status" value="1"/>
</dbReference>
<feature type="domain" description="Thiamine pyrophosphate enzyme central" evidence="14">
    <location>
        <begin position="288"/>
        <end position="421"/>
    </location>
</feature>
<dbReference type="GO" id="GO:0009635">
    <property type="term" value="P:response to herbicide"/>
    <property type="evidence" value="ECO:0007669"/>
    <property type="project" value="UniProtKB-KW"/>
</dbReference>
<protein>
    <recommendedName>
        <fullName evidence="4 13">Acetolactate synthase</fullName>
        <ecNumber evidence="4 13">2.2.1.6</ecNumber>
    </recommendedName>
</protein>
<dbReference type="CDD" id="cd02015">
    <property type="entry name" value="TPP_AHAS"/>
    <property type="match status" value="1"/>
</dbReference>
<reference evidence="17" key="1">
    <citation type="submission" date="2020-12" db="EMBL/GenBank/DDBJ databases">
        <authorList>
            <person name="Iha C."/>
        </authorList>
    </citation>
    <scope>NUCLEOTIDE SEQUENCE</scope>
</reference>
<dbReference type="NCBIfam" id="TIGR00118">
    <property type="entry name" value="acolac_lg"/>
    <property type="match status" value="1"/>
</dbReference>
<dbReference type="InterPro" id="IPR045229">
    <property type="entry name" value="TPP_enz"/>
</dbReference>
<evidence type="ECO:0000256" key="8">
    <source>
        <dbReference type="ARBA" id="ARBA00022723"/>
    </source>
</evidence>
<dbReference type="InterPro" id="IPR012846">
    <property type="entry name" value="Acetolactate_synth_lsu"/>
</dbReference>
<dbReference type="CDD" id="cd07035">
    <property type="entry name" value="TPP_PYR_POX_like"/>
    <property type="match status" value="1"/>
</dbReference>
<evidence type="ECO:0000313" key="17">
    <source>
        <dbReference type="EMBL" id="CAD7701772.1"/>
    </source>
</evidence>
<dbReference type="GO" id="GO:0009099">
    <property type="term" value="P:L-valine biosynthetic process"/>
    <property type="evidence" value="ECO:0007669"/>
    <property type="project" value="TreeGrafter"/>
</dbReference>
<dbReference type="InterPro" id="IPR029061">
    <property type="entry name" value="THDP-binding"/>
</dbReference>
<evidence type="ECO:0000256" key="11">
    <source>
        <dbReference type="ARBA" id="ARBA00023304"/>
    </source>
</evidence>
<proteinExistence type="inferred from homology"/>
<comment type="pathway">
    <text evidence="1 13">Amino-acid biosynthesis; L-isoleucine biosynthesis; L-isoleucine from 2-oxobutanoate: step 1/4.</text>
</comment>
<keyword evidence="7 13" id="KW-0808">Transferase</keyword>
<evidence type="ECO:0000256" key="7">
    <source>
        <dbReference type="ARBA" id="ARBA00022679"/>
    </source>
</evidence>
<dbReference type="Gene3D" id="3.40.50.1220">
    <property type="entry name" value="TPP-binding domain"/>
    <property type="match status" value="1"/>
</dbReference>
<dbReference type="GO" id="GO:0005948">
    <property type="term" value="C:acetolactate synthase complex"/>
    <property type="evidence" value="ECO:0007669"/>
    <property type="project" value="TreeGrafter"/>
</dbReference>
<evidence type="ECO:0000259" key="15">
    <source>
        <dbReference type="Pfam" id="PF02775"/>
    </source>
</evidence>
<dbReference type="FunFam" id="3.40.50.1220:FF:000008">
    <property type="entry name" value="Acetolactate synthase"/>
    <property type="match status" value="1"/>
</dbReference>
<dbReference type="GO" id="GO:0003984">
    <property type="term" value="F:acetolactate synthase activity"/>
    <property type="evidence" value="ECO:0007669"/>
    <property type="project" value="UniProtKB-EC"/>
</dbReference>
<comment type="cofactor">
    <cofactor evidence="13">
        <name>Mg(2+)</name>
        <dbReference type="ChEBI" id="CHEBI:18420"/>
    </cofactor>
    <text evidence="13">Binds 1 Mg(2+) ion per subunit.</text>
</comment>
<keyword evidence="6" id="KW-0359">Herbicide resistance</keyword>
<accession>A0A8S1J2J6</accession>
<keyword evidence="18" id="KW-1185">Reference proteome</keyword>
<dbReference type="EC" id="2.2.1.6" evidence="4 13"/>
<evidence type="ECO:0000256" key="13">
    <source>
        <dbReference type="RuleBase" id="RU003591"/>
    </source>
</evidence>
<dbReference type="Pfam" id="PF00205">
    <property type="entry name" value="TPP_enzyme_M"/>
    <property type="match status" value="1"/>
</dbReference>
<dbReference type="OrthoDB" id="16262at2759"/>
<dbReference type="Proteomes" id="UP000708148">
    <property type="component" value="Unassembled WGS sequence"/>
</dbReference>
<evidence type="ECO:0000256" key="5">
    <source>
        <dbReference type="ARBA" id="ARBA00022605"/>
    </source>
</evidence>
<dbReference type="GO" id="GO:0000287">
    <property type="term" value="F:magnesium ion binding"/>
    <property type="evidence" value="ECO:0007669"/>
    <property type="project" value="UniProtKB-UniRule"/>
</dbReference>
<evidence type="ECO:0000256" key="4">
    <source>
        <dbReference type="ARBA" id="ARBA00013145"/>
    </source>
</evidence>
<comment type="catalytic activity">
    <reaction evidence="12 13">
        <text>2 pyruvate + H(+) = (2S)-2-acetolactate + CO2</text>
        <dbReference type="Rhea" id="RHEA:25249"/>
        <dbReference type="ChEBI" id="CHEBI:15361"/>
        <dbReference type="ChEBI" id="CHEBI:15378"/>
        <dbReference type="ChEBI" id="CHEBI:16526"/>
        <dbReference type="ChEBI" id="CHEBI:58476"/>
        <dbReference type="EC" id="2.2.1.6"/>
    </reaction>
</comment>